<feature type="transmembrane region" description="Helical" evidence="14">
    <location>
        <begin position="12"/>
        <end position="34"/>
    </location>
</feature>
<evidence type="ECO:0000256" key="6">
    <source>
        <dbReference type="ARBA" id="ARBA00022597"/>
    </source>
</evidence>
<dbReference type="InterPro" id="IPR020846">
    <property type="entry name" value="MFS_dom"/>
</dbReference>
<evidence type="ECO:0000256" key="7">
    <source>
        <dbReference type="ARBA" id="ARBA00022692"/>
    </source>
</evidence>
<gene>
    <name evidence="16" type="primary">lacY_9</name>
    <name evidence="16" type="ORF">NCTC13443_07352</name>
</gene>
<dbReference type="InterPro" id="IPR018457">
    <property type="entry name" value="LacY/RafB_perm_fam_CS"/>
</dbReference>
<evidence type="ECO:0000256" key="11">
    <source>
        <dbReference type="ARBA" id="ARBA00050308"/>
    </source>
</evidence>
<feature type="transmembrane region" description="Helical" evidence="14">
    <location>
        <begin position="222"/>
        <end position="239"/>
    </location>
</feature>
<keyword evidence="10 14" id="KW-0472">Membrane</keyword>
<dbReference type="PROSITE" id="PS00896">
    <property type="entry name" value="LACY_1"/>
    <property type="match status" value="1"/>
</dbReference>
<evidence type="ECO:0000256" key="13">
    <source>
        <dbReference type="ARBA" id="ARBA00081023"/>
    </source>
</evidence>
<evidence type="ECO:0000256" key="12">
    <source>
        <dbReference type="ARBA" id="ARBA00071606"/>
    </source>
</evidence>
<dbReference type="Gene3D" id="1.20.1250.20">
    <property type="entry name" value="MFS general substrate transporter like domains"/>
    <property type="match status" value="2"/>
</dbReference>
<reference evidence="16 17" key="1">
    <citation type="submission" date="2018-06" db="EMBL/GenBank/DDBJ databases">
        <authorList>
            <consortium name="Pathogen Informatics"/>
            <person name="Doyle S."/>
        </authorList>
    </citation>
    <scope>NUCLEOTIDE SEQUENCE [LARGE SCALE GENOMIC DNA]</scope>
    <source>
        <strain evidence="16 17">NCTC13443</strain>
    </source>
</reference>
<feature type="transmembrane region" description="Helical" evidence="14">
    <location>
        <begin position="101"/>
        <end position="122"/>
    </location>
</feature>
<dbReference type="FunFam" id="1.20.1250.20:FF:000075">
    <property type="entry name" value="Lactose permease"/>
    <property type="match status" value="1"/>
</dbReference>
<evidence type="ECO:0000313" key="16">
    <source>
        <dbReference type="EMBL" id="STV75610.1"/>
    </source>
</evidence>
<evidence type="ECO:0000256" key="3">
    <source>
        <dbReference type="ARBA" id="ARBA00022448"/>
    </source>
</evidence>
<evidence type="ECO:0000259" key="15">
    <source>
        <dbReference type="PROSITE" id="PS50850"/>
    </source>
</evidence>
<dbReference type="PRINTS" id="PR00174">
    <property type="entry name" value="LACYSMPORT"/>
</dbReference>
<dbReference type="EMBL" id="UGKT01000003">
    <property type="protein sequence ID" value="STV75610.1"/>
    <property type="molecule type" value="Genomic_DNA"/>
</dbReference>
<evidence type="ECO:0000256" key="2">
    <source>
        <dbReference type="ARBA" id="ARBA00008980"/>
    </source>
</evidence>
<dbReference type="GO" id="GO:0005886">
    <property type="term" value="C:plasma membrane"/>
    <property type="evidence" value="ECO:0007669"/>
    <property type="project" value="UniProtKB-SubCell"/>
</dbReference>
<comment type="similarity">
    <text evidence="2">Belongs to the major facilitator superfamily. Oligosaccharide:H(+) symporter (OHS) (TC 2.A.1.5) family.</text>
</comment>
<evidence type="ECO:0000313" key="17">
    <source>
        <dbReference type="Proteomes" id="UP000255518"/>
    </source>
</evidence>
<evidence type="ECO:0000256" key="9">
    <source>
        <dbReference type="ARBA" id="ARBA00022989"/>
    </source>
</evidence>
<comment type="catalytic activity">
    <reaction evidence="11">
        <text>lactose(in) + H(+)(in) = lactose(out) + H(+)(out)</text>
        <dbReference type="Rhea" id="RHEA:28867"/>
        <dbReference type="ChEBI" id="CHEBI:15378"/>
        <dbReference type="ChEBI" id="CHEBI:17716"/>
    </reaction>
    <physiologicalReaction direction="right-to-left" evidence="11">
        <dbReference type="Rhea" id="RHEA:28869"/>
    </physiologicalReaction>
</comment>
<dbReference type="GO" id="GO:0030395">
    <property type="term" value="F:lactose binding"/>
    <property type="evidence" value="ECO:0007669"/>
    <property type="project" value="TreeGrafter"/>
</dbReference>
<keyword evidence="5" id="KW-0997">Cell inner membrane</keyword>
<dbReference type="AlphaFoldDB" id="A0A378CNE3"/>
<evidence type="ECO:0000256" key="4">
    <source>
        <dbReference type="ARBA" id="ARBA00022475"/>
    </source>
</evidence>
<proteinExistence type="inferred from homology"/>
<dbReference type="InterPro" id="IPR000576">
    <property type="entry name" value="LacY/RafB_perm_fam"/>
</dbReference>
<evidence type="ECO:0000256" key="10">
    <source>
        <dbReference type="ARBA" id="ARBA00023136"/>
    </source>
</evidence>
<protein>
    <recommendedName>
        <fullName evidence="12">Lactose permease</fullName>
    </recommendedName>
    <alternativeName>
        <fullName evidence="13">Lactose-proton symport</fullName>
    </alternativeName>
</protein>
<name>A0A378CNE3_KLEPN</name>
<feature type="transmembrane region" description="Helical" evidence="14">
    <location>
        <begin position="46"/>
        <end position="66"/>
    </location>
</feature>
<dbReference type="InterPro" id="IPR036259">
    <property type="entry name" value="MFS_trans_sf"/>
</dbReference>
<sequence length="373" mass="42046">MYYLKNTNFWMFGLFFFFYFFIMGAYFPFFPIWLHDINHISKSDTGIIFAAISLFSLLFQPLFGLLSDKLGLRKYLLWIITGMLVMFAPFFIFIFGPLLQYNILVGSIVGGIYLGFCFNAGAPAVEAFIEKVSRRSNFEYGRARMFGCVGWALCASIVGIMFTINNQFVFWLGSGCAFILAVLLFFAKTDAPSSATVANAVGANHSAFSLKLALELFRQPKLWFLSLYVIGVSCTYDVFDQQFANFFTSFFATGEQGTRVFGYVTTMGELLNASIMFFAPLIINRIGGKNALLLAGTIMSVRIIGSSFATSALEVVILKTLHMFEVPFLLVGCFKYITRQFEVRFSATIYLVCFCFFKQTGDDFYVYSGGQYV</sequence>
<dbReference type="Pfam" id="PF01306">
    <property type="entry name" value="LacY_symp"/>
    <property type="match status" value="1"/>
</dbReference>
<keyword evidence="3" id="KW-0813">Transport</keyword>
<evidence type="ECO:0000256" key="1">
    <source>
        <dbReference type="ARBA" id="ARBA00004429"/>
    </source>
</evidence>
<feature type="transmembrane region" description="Helical" evidence="14">
    <location>
        <begin position="259"/>
        <end position="279"/>
    </location>
</feature>
<evidence type="ECO:0000256" key="5">
    <source>
        <dbReference type="ARBA" id="ARBA00022519"/>
    </source>
</evidence>
<feature type="transmembrane region" description="Helical" evidence="14">
    <location>
        <begin position="143"/>
        <end position="162"/>
    </location>
</feature>
<accession>A0A378CNE3</accession>
<feature type="domain" description="Major facilitator superfamily (MFS) profile" evidence="15">
    <location>
        <begin position="8"/>
        <end position="373"/>
    </location>
</feature>
<dbReference type="SUPFAM" id="SSF103473">
    <property type="entry name" value="MFS general substrate transporter"/>
    <property type="match status" value="1"/>
</dbReference>
<keyword evidence="8" id="KW-0769">Symport</keyword>
<dbReference type="GO" id="GO:0015528">
    <property type="term" value="F:lactose:proton symporter activity"/>
    <property type="evidence" value="ECO:0007669"/>
    <property type="project" value="TreeGrafter"/>
</dbReference>
<dbReference type="NCBIfam" id="NF007077">
    <property type="entry name" value="PRK09528.1"/>
    <property type="match status" value="1"/>
</dbReference>
<dbReference type="PANTHER" id="PTHR23522">
    <property type="entry name" value="BLL5896 PROTEIN"/>
    <property type="match status" value="1"/>
</dbReference>
<feature type="transmembrane region" description="Helical" evidence="14">
    <location>
        <begin position="168"/>
        <end position="187"/>
    </location>
</feature>
<dbReference type="PANTHER" id="PTHR23522:SF10">
    <property type="entry name" value="3-PHENYLPROPIONIC ACID TRANSPORTER-RELATED"/>
    <property type="match status" value="1"/>
</dbReference>
<dbReference type="NCBIfam" id="TIGR00882">
    <property type="entry name" value="2A0105"/>
    <property type="match status" value="1"/>
</dbReference>
<feature type="transmembrane region" description="Helical" evidence="14">
    <location>
        <begin position="75"/>
        <end position="95"/>
    </location>
</feature>
<dbReference type="PROSITE" id="PS50850">
    <property type="entry name" value="MFS"/>
    <property type="match status" value="1"/>
</dbReference>
<keyword evidence="9 14" id="KW-1133">Transmembrane helix</keyword>
<keyword evidence="4" id="KW-1003">Cell membrane</keyword>
<organism evidence="16 17">
    <name type="scientific">Klebsiella pneumoniae</name>
    <dbReference type="NCBI Taxonomy" id="573"/>
    <lineage>
        <taxon>Bacteria</taxon>
        <taxon>Pseudomonadati</taxon>
        <taxon>Pseudomonadota</taxon>
        <taxon>Gammaproteobacteria</taxon>
        <taxon>Enterobacterales</taxon>
        <taxon>Enterobacteriaceae</taxon>
        <taxon>Klebsiella/Raoultella group</taxon>
        <taxon>Klebsiella</taxon>
        <taxon>Klebsiella pneumoniae complex</taxon>
    </lineage>
</organism>
<dbReference type="Proteomes" id="UP000255518">
    <property type="component" value="Unassembled WGS sequence"/>
</dbReference>
<dbReference type="PROSITE" id="PS00897">
    <property type="entry name" value="LACY_2"/>
    <property type="match status" value="1"/>
</dbReference>
<comment type="subcellular location">
    <subcellularLocation>
        <location evidence="1">Cell inner membrane</location>
        <topology evidence="1">Multi-pass membrane protein</topology>
    </subcellularLocation>
</comment>
<evidence type="ECO:0000256" key="14">
    <source>
        <dbReference type="SAM" id="Phobius"/>
    </source>
</evidence>
<evidence type="ECO:0000256" key="8">
    <source>
        <dbReference type="ARBA" id="ARBA00022847"/>
    </source>
</evidence>
<keyword evidence="7 14" id="KW-0812">Transmembrane</keyword>
<feature type="transmembrane region" description="Helical" evidence="14">
    <location>
        <begin position="291"/>
        <end position="310"/>
    </location>
</feature>
<keyword evidence="6" id="KW-0762">Sugar transport</keyword>